<dbReference type="HOGENOM" id="CLU_036513_0_0_1"/>
<dbReference type="OrthoDB" id="2195101at2759"/>
<evidence type="ECO:0000313" key="3">
    <source>
        <dbReference type="Proteomes" id="UP000016927"/>
    </source>
</evidence>
<dbReference type="Proteomes" id="UP000016927">
    <property type="component" value="Unassembled WGS sequence"/>
</dbReference>
<sequence>MNKINEMFEKIKNLEEVLTEYNTSKNRIEYLEKEITNLKNKKFEEEKQNVKTKINKIEEDLIKVNEEIRKIDLYSKECYTLSDIKMLLDFVKEEEILTKKVLAYLDSLILLIYLEPKTVNDFFKNTPKIEGRAVKTLKINLDLDEFMRIIRKNEKLFFICENAIRKKLSEDMKKFTVPRINCYVDEKNLYILYLIPVNEEPTEDCFFGVYKFVEVDFINNLTFTIEIFNEILKRNLCRLLLNFDLSSNDLITTNSFLSQTEFFITDIEEWKLDCAMKEIINLSRKERKWETVCWLKEKCLFDKGGYKEDGKVDGDSKEPSKVNVNEPNNIDPPLLLDLSKPEFLPKEISVNFYKILLCIKIITLCKSKRIKKAEQFVERALLKMMNQTIDPILLHQFILFAELTVLVRVLPHSKIIPDLSNLREEIFFMISKKSTEITKSLNEPLLLLKVYFKEKHYDFISLTDKFVPQRSKLAFEINFFNLVYANVCDLILCIKYIEHEKIIEMTRLIGYILGLSNKVPSGCIEQFKRLESFKFIFESSPEEIMKNKSKLEISEKDLEILMKLINR</sequence>
<keyword evidence="3" id="KW-1185">Reference proteome</keyword>
<organism evidence="2 3">
    <name type="scientific">Nosema bombycis (strain CQ1 / CVCC 102059)</name>
    <name type="common">Microsporidian parasite</name>
    <name type="synonym">Pebrine of silkworm</name>
    <dbReference type="NCBI Taxonomy" id="578461"/>
    <lineage>
        <taxon>Eukaryota</taxon>
        <taxon>Fungi</taxon>
        <taxon>Fungi incertae sedis</taxon>
        <taxon>Microsporidia</taxon>
        <taxon>Nosematidae</taxon>
        <taxon>Nosema</taxon>
    </lineage>
</organism>
<name>R0MK52_NOSB1</name>
<proteinExistence type="predicted"/>
<keyword evidence="1" id="KW-0175">Coiled coil</keyword>
<evidence type="ECO:0000313" key="2">
    <source>
        <dbReference type="EMBL" id="EOB14620.1"/>
    </source>
</evidence>
<dbReference type="VEuPathDB" id="MicrosporidiaDB:NBO_20g0008"/>
<reference evidence="2 3" key="1">
    <citation type="journal article" date="2013" name="BMC Genomics">
        <title>Comparative genomics of parasitic silkworm microsporidia reveal an association between genome expansion and host adaptation.</title>
        <authorList>
            <person name="Pan G."/>
            <person name="Xu J."/>
            <person name="Li T."/>
            <person name="Xia Q."/>
            <person name="Liu S.L."/>
            <person name="Zhang G."/>
            <person name="Li S."/>
            <person name="Li C."/>
            <person name="Liu H."/>
            <person name="Yang L."/>
            <person name="Liu T."/>
            <person name="Zhang X."/>
            <person name="Wu Z."/>
            <person name="Fan W."/>
            <person name="Dang X."/>
            <person name="Xiang H."/>
            <person name="Tao M."/>
            <person name="Li Y."/>
            <person name="Hu J."/>
            <person name="Li Z."/>
            <person name="Lin L."/>
            <person name="Luo J."/>
            <person name="Geng L."/>
            <person name="Wang L."/>
            <person name="Long M."/>
            <person name="Wan Y."/>
            <person name="He N."/>
            <person name="Zhang Z."/>
            <person name="Lu C."/>
            <person name="Keeling P.J."/>
            <person name="Wang J."/>
            <person name="Xiang Z."/>
            <person name="Zhou Z."/>
        </authorList>
    </citation>
    <scope>NUCLEOTIDE SEQUENCE [LARGE SCALE GENOMIC DNA]</scope>
    <source>
        <strain evidence="3">CQ1 / CVCC 102059</strain>
    </source>
</reference>
<dbReference type="OMA" id="CENEMSE"/>
<protein>
    <submittedName>
        <fullName evidence="2">Uncharacterized protein</fullName>
    </submittedName>
</protein>
<gene>
    <name evidence="2" type="ORF">NBO_20g0008</name>
</gene>
<evidence type="ECO:0000256" key="1">
    <source>
        <dbReference type="SAM" id="Coils"/>
    </source>
</evidence>
<dbReference type="AlphaFoldDB" id="R0MK52"/>
<feature type="coiled-coil region" evidence="1">
    <location>
        <begin position="4"/>
        <end position="67"/>
    </location>
</feature>
<accession>R0MK52</accession>
<dbReference type="EMBL" id="KB908928">
    <property type="protein sequence ID" value="EOB14620.1"/>
    <property type="molecule type" value="Genomic_DNA"/>
</dbReference>